<evidence type="ECO:0000313" key="3">
    <source>
        <dbReference type="Proteomes" id="UP000693981"/>
    </source>
</evidence>
<comment type="caution">
    <text evidence="2">The sequence shown here is derived from an EMBL/GenBank/DDBJ whole genome shotgun (WGS) entry which is preliminary data.</text>
</comment>
<dbReference type="Proteomes" id="UP000693981">
    <property type="component" value="Unassembled WGS sequence"/>
</dbReference>
<feature type="compositionally biased region" description="Basic residues" evidence="1">
    <location>
        <begin position="299"/>
        <end position="319"/>
    </location>
</feature>
<feature type="region of interest" description="Disordered" evidence="1">
    <location>
        <begin position="143"/>
        <end position="163"/>
    </location>
</feature>
<evidence type="ECO:0000313" key="2">
    <source>
        <dbReference type="EMBL" id="KAG7393467.1"/>
    </source>
</evidence>
<evidence type="ECO:0000256" key="1">
    <source>
        <dbReference type="SAM" id="MobiDB-lite"/>
    </source>
</evidence>
<organism evidence="2 3">
    <name type="scientific">Phytophthora boehmeriae</name>
    <dbReference type="NCBI Taxonomy" id="109152"/>
    <lineage>
        <taxon>Eukaryota</taxon>
        <taxon>Sar</taxon>
        <taxon>Stramenopiles</taxon>
        <taxon>Oomycota</taxon>
        <taxon>Peronosporomycetes</taxon>
        <taxon>Peronosporales</taxon>
        <taxon>Peronosporaceae</taxon>
        <taxon>Phytophthora</taxon>
    </lineage>
</organism>
<reference evidence="2" key="1">
    <citation type="submission" date="2021-02" db="EMBL/GenBank/DDBJ databases">
        <authorList>
            <person name="Palmer J.M."/>
        </authorList>
    </citation>
    <scope>NUCLEOTIDE SEQUENCE</scope>
    <source>
        <strain evidence="2">SCRP23</strain>
    </source>
</reference>
<feature type="region of interest" description="Disordered" evidence="1">
    <location>
        <begin position="225"/>
        <end position="252"/>
    </location>
</feature>
<protein>
    <submittedName>
        <fullName evidence="2">Uncharacterized protein</fullName>
    </submittedName>
</protein>
<accession>A0A8T1WHX5</accession>
<dbReference type="AlphaFoldDB" id="A0A8T1WHX5"/>
<dbReference type="OrthoDB" id="167694at2759"/>
<keyword evidence="3" id="KW-1185">Reference proteome</keyword>
<name>A0A8T1WHX5_9STRA</name>
<feature type="region of interest" description="Disordered" evidence="1">
    <location>
        <begin position="43"/>
        <end position="66"/>
    </location>
</feature>
<feature type="region of interest" description="Disordered" evidence="1">
    <location>
        <begin position="276"/>
        <end position="361"/>
    </location>
</feature>
<sequence>MPHEQQRSGLVTPDAESVAMLSWYDQPPLQRKNSLPHCTSLTFASERPRGKSAPGVPPSLTADATDDAAAAAAAPRRRGFSLARPQSAPIKMSIGKNRRRRKVTFKNMYSPDVMPAPTVESYDDLVFNVAGLFHTMSFLHDPEDWGEDPTSGSISSEEYEPEPPLERSVPLMIAEFLYRSAVYLGYRAGETPWLPGFREDKGFSGNDVKRWRRLAHFDWEGEEQEFQKKRQEAEAGLTTRPQLESTDSTTSSLDANWHNHVLANIGSSFRLRRQDSTNSVDSVTSSSSQSQDGSASRSGKAKFRRAVSGWIHKHRRQSSRHNESILQQQLQQQEEPEPEGENSERHRSKHKPVSWLNPPPISKSKDLDQLVDIINSCVYCGQFQFKKRDIVALCNVKI</sequence>
<gene>
    <name evidence="2" type="ORF">PHYBOEH_006071</name>
</gene>
<dbReference type="EMBL" id="JAGDFL010000318">
    <property type="protein sequence ID" value="KAG7393467.1"/>
    <property type="molecule type" value="Genomic_DNA"/>
</dbReference>
<proteinExistence type="predicted"/>
<feature type="compositionally biased region" description="Low complexity" evidence="1">
    <location>
        <begin position="276"/>
        <end position="298"/>
    </location>
</feature>